<dbReference type="PANTHER" id="PTHR12001">
    <property type="entry name" value="GERANYLGERANYL PYROPHOSPHATE SYNTHASE"/>
    <property type="match status" value="1"/>
</dbReference>
<name>A0A3D9SGL6_9ACTN</name>
<reference evidence="4 5" key="1">
    <citation type="submission" date="2018-08" db="EMBL/GenBank/DDBJ databases">
        <title>Sequencing the genomes of 1000 actinobacteria strains.</title>
        <authorList>
            <person name="Klenk H.-P."/>
        </authorList>
    </citation>
    <scope>NUCLEOTIDE SEQUENCE [LARGE SCALE GENOMIC DNA]</scope>
    <source>
        <strain evidence="4 5">DSM 43927</strain>
    </source>
</reference>
<protein>
    <submittedName>
        <fullName evidence="4">Geranylgeranyl diphosphate synthase type I</fullName>
    </submittedName>
</protein>
<dbReference type="InterPro" id="IPR000092">
    <property type="entry name" value="Polyprenyl_synt"/>
</dbReference>
<evidence type="ECO:0000313" key="5">
    <source>
        <dbReference type="Proteomes" id="UP000256661"/>
    </source>
</evidence>
<dbReference type="InterPro" id="IPR033749">
    <property type="entry name" value="Polyprenyl_synt_CS"/>
</dbReference>
<dbReference type="OrthoDB" id="4497239at2"/>
<dbReference type="CDD" id="cd00685">
    <property type="entry name" value="Trans_IPPS_HT"/>
    <property type="match status" value="1"/>
</dbReference>
<evidence type="ECO:0000256" key="2">
    <source>
        <dbReference type="ARBA" id="ARBA00022842"/>
    </source>
</evidence>
<dbReference type="RefSeq" id="WP_116020720.1">
    <property type="nucleotide sequence ID" value="NZ_QTTT01000001.1"/>
</dbReference>
<evidence type="ECO:0000256" key="3">
    <source>
        <dbReference type="RuleBase" id="RU004466"/>
    </source>
</evidence>
<evidence type="ECO:0000313" key="4">
    <source>
        <dbReference type="EMBL" id="REE94827.1"/>
    </source>
</evidence>
<dbReference type="Pfam" id="PF00348">
    <property type="entry name" value="polyprenyl_synt"/>
    <property type="match status" value="1"/>
</dbReference>
<gene>
    <name evidence="4" type="ORF">DFJ69_0196</name>
</gene>
<evidence type="ECO:0000256" key="1">
    <source>
        <dbReference type="ARBA" id="ARBA00022723"/>
    </source>
</evidence>
<accession>A0A3D9SGL6</accession>
<sequence>MATTERTEARTAAEILAGTRDLVDPALRTAVDTLPSPVRRIAGYHLGWWDERGRPAKADGGKALRPALTLLSAEASGGTARDALPGAVAVELVHNFSLLHDDVMDGDTTRRHRPTAWTVFGANAAILTGDALLALASDVLTVADNPDPGGTQRMLAGAVQDLIAGQLADLVLEERREVTVRECLGMAEGKTAALLACACALGATLAGAPPERVAALRGFGSRLGLAFQAADDLLGIWGDPTVTGKPVHSDLGRRKKSLPVVAALSSDTPAARELADLYHGDGPLEGPDLERAATLVEQAGGRTWTHEQADALLEDALRLLATADPVARTGAELTALARRATRRDH</sequence>
<keyword evidence="1" id="KW-0479">Metal-binding</keyword>
<dbReference type="Proteomes" id="UP000256661">
    <property type="component" value="Unassembled WGS sequence"/>
</dbReference>
<comment type="caution">
    <text evidence="4">The sequence shown here is derived from an EMBL/GenBank/DDBJ whole genome shotgun (WGS) entry which is preliminary data.</text>
</comment>
<keyword evidence="2" id="KW-0460">Magnesium</keyword>
<dbReference type="InterPro" id="IPR008949">
    <property type="entry name" value="Isoprenoid_synthase_dom_sf"/>
</dbReference>
<keyword evidence="5" id="KW-1185">Reference proteome</keyword>
<dbReference type="GO" id="GO:0004659">
    <property type="term" value="F:prenyltransferase activity"/>
    <property type="evidence" value="ECO:0007669"/>
    <property type="project" value="InterPro"/>
</dbReference>
<dbReference type="SFLD" id="SFLDG01017">
    <property type="entry name" value="Polyprenyl_Transferase_Like"/>
    <property type="match status" value="1"/>
</dbReference>
<dbReference type="SUPFAM" id="SSF48576">
    <property type="entry name" value="Terpenoid synthases"/>
    <property type="match status" value="1"/>
</dbReference>
<dbReference type="EMBL" id="QTTT01000001">
    <property type="protein sequence ID" value="REE94827.1"/>
    <property type="molecule type" value="Genomic_DNA"/>
</dbReference>
<dbReference type="SFLD" id="SFLDS00005">
    <property type="entry name" value="Isoprenoid_Synthase_Type_I"/>
    <property type="match status" value="1"/>
</dbReference>
<dbReference type="GO" id="GO:0008299">
    <property type="term" value="P:isoprenoid biosynthetic process"/>
    <property type="evidence" value="ECO:0007669"/>
    <property type="project" value="InterPro"/>
</dbReference>
<dbReference type="Gene3D" id="1.10.600.10">
    <property type="entry name" value="Farnesyl Diphosphate Synthase"/>
    <property type="match status" value="1"/>
</dbReference>
<dbReference type="NCBIfam" id="NF041169">
    <property type="entry name" value="f2_encap_cargo4"/>
    <property type="match status" value="1"/>
</dbReference>
<dbReference type="AlphaFoldDB" id="A0A3D9SGL6"/>
<comment type="similarity">
    <text evidence="3">Belongs to the FPP/GGPP synthase family.</text>
</comment>
<proteinExistence type="inferred from homology"/>
<organism evidence="4 5">
    <name type="scientific">Thermomonospora umbrina</name>
    <dbReference type="NCBI Taxonomy" id="111806"/>
    <lineage>
        <taxon>Bacteria</taxon>
        <taxon>Bacillati</taxon>
        <taxon>Actinomycetota</taxon>
        <taxon>Actinomycetes</taxon>
        <taxon>Streptosporangiales</taxon>
        <taxon>Thermomonosporaceae</taxon>
        <taxon>Thermomonospora</taxon>
    </lineage>
</organism>
<dbReference type="PANTHER" id="PTHR12001:SF86">
    <property type="entry name" value="GERANYLGERANYL DIPHOSPHATE SYNTHASE"/>
    <property type="match status" value="1"/>
</dbReference>
<dbReference type="GO" id="GO:0046872">
    <property type="term" value="F:metal ion binding"/>
    <property type="evidence" value="ECO:0007669"/>
    <property type="project" value="UniProtKB-KW"/>
</dbReference>
<keyword evidence="3" id="KW-0808">Transferase</keyword>
<dbReference type="PROSITE" id="PS00723">
    <property type="entry name" value="POLYPRENYL_SYNTHASE_1"/>
    <property type="match status" value="1"/>
</dbReference>